<keyword evidence="3" id="KW-1185">Reference proteome</keyword>
<feature type="region of interest" description="Disordered" evidence="1">
    <location>
        <begin position="177"/>
        <end position="206"/>
    </location>
</feature>
<sequence>MTCKVFFQKLPLYFNLYGVVMASGRHNDLNKLRMAQFESSSKSDNLDTEYVCWSPSRVDKTKLNPKVVFLSDSDEDKTSLPDQKVDFNNDNSSQLIEVSMHDSNHPRSSRKRKKVEKQYSWLSNSSDEEISHSEATKRKNPAKKSTYSRAKFLSLKPLPIAKKTAVVVPITKLKPESNASCCEKEEKNSTCSSSTPKKQTPYFCTP</sequence>
<gene>
    <name evidence="2" type="ORF">EB796_023346</name>
</gene>
<dbReference type="Proteomes" id="UP000593567">
    <property type="component" value="Unassembled WGS sequence"/>
</dbReference>
<feature type="region of interest" description="Disordered" evidence="1">
    <location>
        <begin position="97"/>
        <end position="146"/>
    </location>
</feature>
<protein>
    <submittedName>
        <fullName evidence="2">Uncharacterized protein</fullName>
    </submittedName>
</protein>
<dbReference type="AlphaFoldDB" id="A0A7J7IY73"/>
<evidence type="ECO:0000313" key="3">
    <source>
        <dbReference type="Proteomes" id="UP000593567"/>
    </source>
</evidence>
<name>A0A7J7IY73_BUGNE</name>
<feature type="compositionally biased region" description="Polar residues" evidence="1">
    <location>
        <begin position="189"/>
        <end position="198"/>
    </location>
</feature>
<evidence type="ECO:0000256" key="1">
    <source>
        <dbReference type="SAM" id="MobiDB-lite"/>
    </source>
</evidence>
<comment type="caution">
    <text evidence="2">The sequence shown here is derived from an EMBL/GenBank/DDBJ whole genome shotgun (WGS) entry which is preliminary data.</text>
</comment>
<accession>A0A7J7IY73</accession>
<reference evidence="2" key="1">
    <citation type="submission" date="2020-06" db="EMBL/GenBank/DDBJ databases">
        <title>Draft genome of Bugula neritina, a colonial animal packing powerful symbionts and potential medicines.</title>
        <authorList>
            <person name="Rayko M."/>
        </authorList>
    </citation>
    <scope>NUCLEOTIDE SEQUENCE [LARGE SCALE GENOMIC DNA]</scope>
    <source>
        <strain evidence="2">Kwan_BN1</strain>
    </source>
</reference>
<evidence type="ECO:0000313" key="2">
    <source>
        <dbReference type="EMBL" id="KAF6018344.1"/>
    </source>
</evidence>
<dbReference type="EMBL" id="VXIV02003318">
    <property type="protein sequence ID" value="KAF6018344.1"/>
    <property type="molecule type" value="Genomic_DNA"/>
</dbReference>
<organism evidence="2 3">
    <name type="scientific">Bugula neritina</name>
    <name type="common">Brown bryozoan</name>
    <name type="synonym">Sertularia neritina</name>
    <dbReference type="NCBI Taxonomy" id="10212"/>
    <lineage>
        <taxon>Eukaryota</taxon>
        <taxon>Metazoa</taxon>
        <taxon>Spiralia</taxon>
        <taxon>Lophotrochozoa</taxon>
        <taxon>Bryozoa</taxon>
        <taxon>Gymnolaemata</taxon>
        <taxon>Cheilostomatida</taxon>
        <taxon>Flustrina</taxon>
        <taxon>Buguloidea</taxon>
        <taxon>Bugulidae</taxon>
        <taxon>Bugula</taxon>
    </lineage>
</organism>
<proteinExistence type="predicted"/>